<dbReference type="Pfam" id="PF08238">
    <property type="entry name" value="Sel1"/>
    <property type="match status" value="2"/>
</dbReference>
<dbReference type="Proteomes" id="UP000266673">
    <property type="component" value="Unassembled WGS sequence"/>
</dbReference>
<dbReference type="STRING" id="44941.A0A397VRJ4"/>
<comment type="caution">
    <text evidence="1">The sequence shown here is derived from an EMBL/GenBank/DDBJ whole genome shotgun (WGS) entry which is preliminary data.</text>
</comment>
<dbReference type="Gene3D" id="1.25.40.10">
    <property type="entry name" value="Tetratricopeptide repeat domain"/>
    <property type="match status" value="1"/>
</dbReference>
<dbReference type="InterPro" id="IPR011990">
    <property type="entry name" value="TPR-like_helical_dom_sf"/>
</dbReference>
<dbReference type="PANTHER" id="PTHR43628:SF1">
    <property type="entry name" value="CHITIN SYNTHASE REGULATORY FACTOR 2-RELATED"/>
    <property type="match status" value="1"/>
</dbReference>
<dbReference type="SMART" id="SM00671">
    <property type="entry name" value="SEL1"/>
    <property type="match status" value="2"/>
</dbReference>
<dbReference type="EMBL" id="QKWP01000185">
    <property type="protein sequence ID" value="RIB25175.1"/>
    <property type="molecule type" value="Genomic_DNA"/>
</dbReference>
<proteinExistence type="predicted"/>
<gene>
    <name evidence="1" type="ORF">C2G38_2166633</name>
</gene>
<dbReference type="PROSITE" id="PS51450">
    <property type="entry name" value="LRR"/>
    <property type="match status" value="1"/>
</dbReference>
<reference evidence="1 2" key="1">
    <citation type="submission" date="2018-06" db="EMBL/GenBank/DDBJ databases">
        <title>Comparative genomics reveals the genomic features of Rhizophagus irregularis, R. cerebriforme, R. diaphanum and Gigaspora rosea, and their symbiotic lifestyle signature.</title>
        <authorList>
            <person name="Morin E."/>
            <person name="San Clemente H."/>
            <person name="Chen E.C.H."/>
            <person name="De La Providencia I."/>
            <person name="Hainaut M."/>
            <person name="Kuo A."/>
            <person name="Kohler A."/>
            <person name="Murat C."/>
            <person name="Tang N."/>
            <person name="Roy S."/>
            <person name="Loubradou J."/>
            <person name="Henrissat B."/>
            <person name="Grigoriev I.V."/>
            <person name="Corradi N."/>
            <person name="Roux C."/>
            <person name="Martin F.M."/>
        </authorList>
    </citation>
    <scope>NUCLEOTIDE SEQUENCE [LARGE SCALE GENOMIC DNA]</scope>
    <source>
        <strain evidence="1 2">DAOM 194757</strain>
    </source>
</reference>
<dbReference type="InterPro" id="IPR001611">
    <property type="entry name" value="Leu-rich_rpt"/>
</dbReference>
<dbReference type="InterPro" id="IPR006597">
    <property type="entry name" value="Sel1-like"/>
</dbReference>
<dbReference type="SUPFAM" id="SSF81901">
    <property type="entry name" value="HCP-like"/>
    <property type="match status" value="1"/>
</dbReference>
<dbReference type="OrthoDB" id="2384430at2759"/>
<evidence type="ECO:0000313" key="1">
    <source>
        <dbReference type="EMBL" id="RIB25175.1"/>
    </source>
</evidence>
<dbReference type="AlphaFoldDB" id="A0A397VRJ4"/>
<sequence length="173" mass="19928">MSNDNNIFEKIDSSSDITQITNNITQLNLEDNNLQDLSFLNEIVKEMCNLYDEESSKGRNTRSIFETLEQFLLKKKQNPVNIINFCLDDQTNPTIQLVLASCYRYGKWVEKDEHKAFNYYQNLAETNDSCGIFFVGVCYNEGIGVEKDEHKAFIYYQKSAEMGDASGTYNVGY</sequence>
<name>A0A397VRJ4_9GLOM</name>
<keyword evidence="2" id="KW-1185">Reference proteome</keyword>
<protein>
    <recommendedName>
        <fullName evidence="3">HCP-like protein</fullName>
    </recommendedName>
</protein>
<feature type="non-terminal residue" evidence="1">
    <location>
        <position position="173"/>
    </location>
</feature>
<organism evidence="1 2">
    <name type="scientific">Gigaspora rosea</name>
    <dbReference type="NCBI Taxonomy" id="44941"/>
    <lineage>
        <taxon>Eukaryota</taxon>
        <taxon>Fungi</taxon>
        <taxon>Fungi incertae sedis</taxon>
        <taxon>Mucoromycota</taxon>
        <taxon>Glomeromycotina</taxon>
        <taxon>Glomeromycetes</taxon>
        <taxon>Diversisporales</taxon>
        <taxon>Gigasporaceae</taxon>
        <taxon>Gigaspora</taxon>
    </lineage>
</organism>
<evidence type="ECO:0008006" key="3">
    <source>
        <dbReference type="Google" id="ProtNLM"/>
    </source>
</evidence>
<evidence type="ECO:0000313" key="2">
    <source>
        <dbReference type="Proteomes" id="UP000266673"/>
    </source>
</evidence>
<accession>A0A397VRJ4</accession>
<dbReference type="InterPro" id="IPR052945">
    <property type="entry name" value="Mitotic_Regulator"/>
</dbReference>
<dbReference type="PANTHER" id="PTHR43628">
    <property type="entry name" value="ACTIVATOR OF C KINASE PROTEIN 1-RELATED"/>
    <property type="match status" value="1"/>
</dbReference>